<evidence type="ECO:0000313" key="7">
    <source>
        <dbReference type="Proteomes" id="UP000051315"/>
    </source>
</evidence>
<dbReference type="InterPro" id="IPR017853">
    <property type="entry name" value="GH"/>
</dbReference>
<dbReference type="EMBL" id="AZFX01000009">
    <property type="protein sequence ID" value="KRM13088.1"/>
    <property type="molecule type" value="Genomic_DNA"/>
</dbReference>
<comment type="caution">
    <text evidence="6">The sequence shown here is derived from an EMBL/GenBank/DDBJ whole genome shotgun (WGS) entry which is preliminary data.</text>
</comment>
<dbReference type="GO" id="GO:0005975">
    <property type="term" value="P:carbohydrate metabolic process"/>
    <property type="evidence" value="ECO:0007669"/>
    <property type="project" value="InterPro"/>
</dbReference>
<accession>A0A0R1W5G0</accession>
<dbReference type="PATRIC" id="fig|1423735.3.peg.75"/>
<gene>
    <name evidence="6" type="ORF">FC15_GL000074</name>
</gene>
<dbReference type="RefSeq" id="WP_057823325.1">
    <property type="nucleotide sequence ID" value="NZ_AZFX01000009.1"/>
</dbReference>
<dbReference type="InterPro" id="IPR000514">
    <property type="entry name" value="Glyco_hydro_39"/>
</dbReference>
<name>A0A0R1W5G0_9LACO</name>
<dbReference type="InterPro" id="IPR049166">
    <property type="entry name" value="GH39_cat"/>
</dbReference>
<evidence type="ECO:0000313" key="6">
    <source>
        <dbReference type="EMBL" id="KRM13088.1"/>
    </source>
</evidence>
<sequence length="490" mass="56572">MIFDTTKTTIFKKNFLECIGSGHLDLVLRDDYLKSLRILQKEIGFKYLRAHGLFSKNMGIVTTMSNASEDTRITYNFTNLDQSIDNLLATNIKPLLELGFMPDQIARGTQKVFWWEGNVTPPKDYVEWKELIKATLTHMINRYGVEEVKSWPIEVWNEPNLDVFWENADQDEYLHLFAETYTAIKEVNQDLKVGGPAICGGGDDWMRVFLQFCEKKHFDIDFLSRHAYAVGVPEKHNFVSRQDVYSVKSLLDDFKSGSEYISKYYHRQIPVYITEFNTSYIPNNFIHDTAFNAAYLARVLSEGNELADLFSYWTFTDTFEESGIPASFLHGGFGLMTINQVKKPTYYLYQFFSHIGNKEVYKDQDMFIGLTKDNEPIIIAWNPTDEVKKLNFDLRVAPTEAGYVAKRLSISEEQGNIFTIWKKFGMPRFPSSQQVNLFKQLAVPASSIENLMASSNVVSLEFELQANEITEIILYQVSDDADQFDFKGYR</sequence>
<dbReference type="STRING" id="1423735.FC15_GL000074"/>
<keyword evidence="3" id="KW-0326">Glycosidase</keyword>
<keyword evidence="7" id="KW-1185">Reference proteome</keyword>
<dbReference type="Gene3D" id="2.60.40.1500">
    <property type="entry name" value="Glycosyl hydrolase domain, family 39"/>
    <property type="match status" value="1"/>
</dbReference>
<dbReference type="Gene3D" id="3.20.20.80">
    <property type="entry name" value="Glycosidases"/>
    <property type="match status" value="1"/>
</dbReference>
<dbReference type="Proteomes" id="UP000051315">
    <property type="component" value="Unassembled WGS sequence"/>
</dbReference>
<dbReference type="SUPFAM" id="SSF51011">
    <property type="entry name" value="Glycosyl hydrolase domain"/>
    <property type="match status" value="1"/>
</dbReference>
<dbReference type="PANTHER" id="PTHR12631:SF10">
    <property type="entry name" value="BETA-XYLOSIDASE-LIKE PROTEIN-RELATED"/>
    <property type="match status" value="1"/>
</dbReference>
<dbReference type="GO" id="GO:0004553">
    <property type="term" value="F:hydrolase activity, hydrolyzing O-glycosyl compounds"/>
    <property type="evidence" value="ECO:0007669"/>
    <property type="project" value="InterPro"/>
</dbReference>
<reference evidence="6 7" key="1">
    <citation type="journal article" date="2015" name="Genome Announc.">
        <title>Expanding the biotechnology potential of lactobacilli through comparative genomics of 213 strains and associated genera.</title>
        <authorList>
            <person name="Sun Z."/>
            <person name="Harris H.M."/>
            <person name="McCann A."/>
            <person name="Guo C."/>
            <person name="Argimon S."/>
            <person name="Zhang W."/>
            <person name="Yang X."/>
            <person name="Jeffery I.B."/>
            <person name="Cooney J.C."/>
            <person name="Kagawa T.F."/>
            <person name="Liu W."/>
            <person name="Song Y."/>
            <person name="Salvetti E."/>
            <person name="Wrobel A."/>
            <person name="Rasinkangas P."/>
            <person name="Parkhill J."/>
            <person name="Rea M.C."/>
            <person name="O'Sullivan O."/>
            <person name="Ritari J."/>
            <person name="Douillard F.P."/>
            <person name="Paul Ross R."/>
            <person name="Yang R."/>
            <person name="Briner A.E."/>
            <person name="Felis G.E."/>
            <person name="de Vos W.M."/>
            <person name="Barrangou R."/>
            <person name="Klaenhammer T.R."/>
            <person name="Caufield P.W."/>
            <person name="Cui Y."/>
            <person name="Zhang H."/>
            <person name="O'Toole P.W."/>
        </authorList>
    </citation>
    <scope>NUCLEOTIDE SEQUENCE [LARGE SCALE GENOMIC DNA]</scope>
    <source>
        <strain evidence="6 7">DSM 17758</strain>
    </source>
</reference>
<feature type="domain" description="Glycosyl hydrolases family 39 N-terminal catalytic" evidence="5">
    <location>
        <begin position="10"/>
        <end position="446"/>
    </location>
</feature>
<evidence type="ECO:0000256" key="1">
    <source>
        <dbReference type="ARBA" id="ARBA00008875"/>
    </source>
</evidence>
<feature type="active site" description="Proton donor" evidence="4">
    <location>
        <position position="158"/>
    </location>
</feature>
<evidence type="ECO:0000256" key="4">
    <source>
        <dbReference type="PIRSR" id="PIRSR600514-1"/>
    </source>
</evidence>
<protein>
    <recommendedName>
        <fullName evidence="5">Glycosyl hydrolases family 39 N-terminal catalytic domain-containing protein</fullName>
    </recommendedName>
</protein>
<dbReference type="PANTHER" id="PTHR12631">
    <property type="entry name" value="ALPHA-L-IDURONIDASE"/>
    <property type="match status" value="1"/>
</dbReference>
<dbReference type="AlphaFoldDB" id="A0A0R1W5G0"/>
<evidence type="ECO:0000256" key="3">
    <source>
        <dbReference type="ARBA" id="ARBA00023295"/>
    </source>
</evidence>
<dbReference type="PRINTS" id="PR00745">
    <property type="entry name" value="GLHYDRLASE39"/>
</dbReference>
<dbReference type="Pfam" id="PF01229">
    <property type="entry name" value="Glyco_hydro_39"/>
    <property type="match status" value="1"/>
</dbReference>
<organism evidence="6 7">
    <name type="scientific">Lapidilactobacillus concavus DSM 17758</name>
    <dbReference type="NCBI Taxonomy" id="1423735"/>
    <lineage>
        <taxon>Bacteria</taxon>
        <taxon>Bacillati</taxon>
        <taxon>Bacillota</taxon>
        <taxon>Bacilli</taxon>
        <taxon>Lactobacillales</taxon>
        <taxon>Lactobacillaceae</taxon>
        <taxon>Lapidilactobacillus</taxon>
    </lineage>
</organism>
<dbReference type="InterPro" id="IPR051923">
    <property type="entry name" value="Glycosyl_Hydrolase_39"/>
</dbReference>
<keyword evidence="2" id="KW-0378">Hydrolase</keyword>
<evidence type="ECO:0000259" key="5">
    <source>
        <dbReference type="Pfam" id="PF01229"/>
    </source>
</evidence>
<dbReference type="SUPFAM" id="SSF51445">
    <property type="entry name" value="(Trans)glycosidases"/>
    <property type="match status" value="1"/>
</dbReference>
<evidence type="ECO:0000256" key="2">
    <source>
        <dbReference type="ARBA" id="ARBA00022801"/>
    </source>
</evidence>
<comment type="similarity">
    <text evidence="1">Belongs to the glycosyl hydrolase 39 family.</text>
</comment>
<proteinExistence type="inferred from homology"/>